<feature type="region of interest" description="Disordered" evidence="1">
    <location>
        <begin position="18"/>
        <end position="59"/>
    </location>
</feature>
<keyword evidence="3" id="KW-1185">Reference proteome</keyword>
<dbReference type="EnsemblPlants" id="ONIVA04G06650.2">
    <property type="protein sequence ID" value="ONIVA04G06650.2"/>
    <property type="gene ID" value="ONIVA04G06650"/>
</dbReference>
<dbReference type="AlphaFoldDB" id="A0A0E0GZB8"/>
<dbReference type="Proteomes" id="UP000006591">
    <property type="component" value="Chromosome 4"/>
</dbReference>
<sequence length="224" mass="24205">MEERQQARVVADAEAGAGVARWLRRPTEDAEAGPGGGGRRTRGEVARQRGGGRRQPPDPATAVAAAAVEAGMSDVAFGEVIRHCFRHPILALTKLGFRQQASRSVWPGGRSWRGARCSVRSPAWSYARCTVAKADGSLPGLGTGRRELSRCGHGRSSVRTSSEEVGWCGRERIRSSSDRRNRGRKGWGWTEGGLCATWLSSEGRPAAGVQREADWLQISTHCCL</sequence>
<protein>
    <submittedName>
        <fullName evidence="2">Uncharacterized protein</fullName>
    </submittedName>
</protein>
<evidence type="ECO:0000313" key="2">
    <source>
        <dbReference type="EnsemblPlants" id="ONIVA04G06650.2"/>
    </source>
</evidence>
<dbReference type="HOGENOM" id="CLU_1236742_0_0_1"/>
<name>A0A0E0GZB8_ORYNI</name>
<accession>A0A0E0GZB8</accession>
<reference evidence="2" key="2">
    <citation type="submission" date="2018-04" db="EMBL/GenBank/DDBJ databases">
        <title>OnivRS2 (Oryza nivara Reference Sequence Version 2).</title>
        <authorList>
            <person name="Zhang J."/>
            <person name="Kudrna D."/>
            <person name="Lee S."/>
            <person name="Talag J."/>
            <person name="Rajasekar S."/>
            <person name="Welchert J."/>
            <person name="Hsing Y.-I."/>
            <person name="Wing R.A."/>
        </authorList>
    </citation>
    <scope>NUCLEOTIDE SEQUENCE [LARGE SCALE GENOMIC DNA]</scope>
    <source>
        <strain evidence="2">SL10</strain>
    </source>
</reference>
<evidence type="ECO:0000313" key="3">
    <source>
        <dbReference type="Proteomes" id="UP000006591"/>
    </source>
</evidence>
<reference evidence="2" key="1">
    <citation type="submission" date="2015-04" db="UniProtKB">
        <authorList>
            <consortium name="EnsemblPlants"/>
        </authorList>
    </citation>
    <scope>IDENTIFICATION</scope>
    <source>
        <strain evidence="2">SL10</strain>
    </source>
</reference>
<proteinExistence type="predicted"/>
<dbReference type="Gramene" id="ONIVA04G06650.2">
    <property type="protein sequence ID" value="ONIVA04G06650.2"/>
    <property type="gene ID" value="ONIVA04G06650"/>
</dbReference>
<organism evidence="2">
    <name type="scientific">Oryza nivara</name>
    <name type="common">Indian wild rice</name>
    <name type="synonym">Oryza sativa f. spontanea</name>
    <dbReference type="NCBI Taxonomy" id="4536"/>
    <lineage>
        <taxon>Eukaryota</taxon>
        <taxon>Viridiplantae</taxon>
        <taxon>Streptophyta</taxon>
        <taxon>Embryophyta</taxon>
        <taxon>Tracheophyta</taxon>
        <taxon>Spermatophyta</taxon>
        <taxon>Magnoliopsida</taxon>
        <taxon>Liliopsida</taxon>
        <taxon>Poales</taxon>
        <taxon>Poaceae</taxon>
        <taxon>BOP clade</taxon>
        <taxon>Oryzoideae</taxon>
        <taxon>Oryzeae</taxon>
        <taxon>Oryzinae</taxon>
        <taxon>Oryza</taxon>
    </lineage>
</organism>
<evidence type="ECO:0000256" key="1">
    <source>
        <dbReference type="SAM" id="MobiDB-lite"/>
    </source>
</evidence>